<accession>A0A9P3PLI1</accession>
<feature type="transmembrane region" description="Helical" evidence="2">
    <location>
        <begin position="318"/>
        <end position="343"/>
    </location>
</feature>
<protein>
    <recommendedName>
        <fullName evidence="5">Transmembrane protein</fullName>
    </recommendedName>
</protein>
<keyword evidence="2" id="KW-0812">Transmembrane</keyword>
<name>A0A9P3PLI1_LYOSH</name>
<comment type="caution">
    <text evidence="3">The sequence shown here is derived from an EMBL/GenBank/DDBJ whole genome shotgun (WGS) entry which is preliminary data.</text>
</comment>
<dbReference type="Proteomes" id="UP001063166">
    <property type="component" value="Unassembled WGS sequence"/>
</dbReference>
<keyword evidence="4" id="KW-1185">Reference proteome</keyword>
<proteinExistence type="predicted"/>
<evidence type="ECO:0008006" key="5">
    <source>
        <dbReference type="Google" id="ProtNLM"/>
    </source>
</evidence>
<feature type="region of interest" description="Disordered" evidence="1">
    <location>
        <begin position="271"/>
        <end position="308"/>
    </location>
</feature>
<dbReference type="AlphaFoldDB" id="A0A9P3PLI1"/>
<dbReference type="EMBL" id="BRPK01000004">
    <property type="protein sequence ID" value="GLB37654.1"/>
    <property type="molecule type" value="Genomic_DNA"/>
</dbReference>
<feature type="region of interest" description="Disordered" evidence="1">
    <location>
        <begin position="439"/>
        <end position="488"/>
    </location>
</feature>
<keyword evidence="2" id="KW-0472">Membrane</keyword>
<dbReference type="OrthoDB" id="3258237at2759"/>
<evidence type="ECO:0000313" key="4">
    <source>
        <dbReference type="Proteomes" id="UP001063166"/>
    </source>
</evidence>
<evidence type="ECO:0000256" key="1">
    <source>
        <dbReference type="SAM" id="MobiDB-lite"/>
    </source>
</evidence>
<evidence type="ECO:0000256" key="2">
    <source>
        <dbReference type="SAM" id="Phobius"/>
    </source>
</evidence>
<keyword evidence="2" id="KW-1133">Transmembrane helix</keyword>
<evidence type="ECO:0000313" key="3">
    <source>
        <dbReference type="EMBL" id="GLB37654.1"/>
    </source>
</evidence>
<dbReference type="Gene3D" id="2.60.120.260">
    <property type="entry name" value="Galactose-binding domain-like"/>
    <property type="match status" value="2"/>
</dbReference>
<organism evidence="3 4">
    <name type="scientific">Lyophyllum shimeji</name>
    <name type="common">Hon-shimeji</name>
    <name type="synonym">Tricholoma shimeji</name>
    <dbReference type="NCBI Taxonomy" id="47721"/>
    <lineage>
        <taxon>Eukaryota</taxon>
        <taxon>Fungi</taxon>
        <taxon>Dikarya</taxon>
        <taxon>Basidiomycota</taxon>
        <taxon>Agaricomycotina</taxon>
        <taxon>Agaricomycetes</taxon>
        <taxon>Agaricomycetidae</taxon>
        <taxon>Agaricales</taxon>
        <taxon>Tricholomatineae</taxon>
        <taxon>Lyophyllaceae</taxon>
        <taxon>Lyophyllum</taxon>
    </lineage>
</organism>
<feature type="compositionally biased region" description="Low complexity" evidence="1">
    <location>
        <begin position="278"/>
        <end position="300"/>
    </location>
</feature>
<sequence>MASFDLKVEDSSPLISYEPSSAWIDTPSDALAASYSGRSLHTTSVQGATATMQFNGTGISIFGGRRSNYGTFTISVDGQTITTGDASSAQDSANQLLGSASGLVDGPHTAVFTNTGGAPIDIDFATLQTQASSSSTKPVQVTYDDSDPSIQYSPSVSAWSQNHDQAFMNGTLHFTSTPGASASITFTGDAVAVYGTVSPDHANVQITLDGRANVLPGGAGGFVSSLHSQVLLYYANNLGLQPHVLTMACVPEEGTGPFMDIDAITVFSSGAPSTNDNPSSAGPSSPSSSVSGSTSGTPAAESIWPSGSTLQASKSGSLAPIIGGAVGGLVGIILLLALVYLFLCRRTRRGGINKFDIHRPAASPKTPDLPMQGESMMEAGFSRVTPGPADPVATYLPPAPPLSQPSSVKRDTMGRHSIAPSYYSDPSYASDASSARSSTALLPDVPSIPSSARLASPGVTSPKGLDPMMNVTGGPRRPSRRPPPLDIE</sequence>
<reference evidence="3" key="1">
    <citation type="submission" date="2022-07" db="EMBL/GenBank/DDBJ databases">
        <title>The genome of Lyophyllum shimeji provides insight into the initial evolution of ectomycorrhizal fungal genome.</title>
        <authorList>
            <person name="Kobayashi Y."/>
            <person name="Shibata T."/>
            <person name="Hirakawa H."/>
            <person name="Shigenobu S."/>
            <person name="Nishiyama T."/>
            <person name="Yamada A."/>
            <person name="Hasebe M."/>
            <person name="Kawaguchi M."/>
        </authorList>
    </citation>
    <scope>NUCLEOTIDE SEQUENCE</scope>
    <source>
        <strain evidence="3">AT787</strain>
    </source>
</reference>
<gene>
    <name evidence="3" type="ORF">LshimejAT787_0407050</name>
</gene>